<feature type="compositionally biased region" description="Polar residues" evidence="1">
    <location>
        <begin position="21"/>
        <end position="32"/>
    </location>
</feature>
<dbReference type="AlphaFoldDB" id="A0A438CV42"/>
<feature type="region of interest" description="Disordered" evidence="1">
    <location>
        <begin position="1"/>
        <end position="33"/>
    </location>
</feature>
<dbReference type="OrthoDB" id="651546at2759"/>
<evidence type="ECO:0000313" key="3">
    <source>
        <dbReference type="Proteomes" id="UP000288805"/>
    </source>
</evidence>
<comment type="caution">
    <text evidence="2">The sequence shown here is derived from an EMBL/GenBank/DDBJ whole genome shotgun (WGS) entry which is preliminary data.</text>
</comment>
<evidence type="ECO:0000256" key="1">
    <source>
        <dbReference type="SAM" id="MobiDB-lite"/>
    </source>
</evidence>
<evidence type="ECO:0000313" key="2">
    <source>
        <dbReference type="EMBL" id="RVW27078.1"/>
    </source>
</evidence>
<accession>A0A438CV42</accession>
<protein>
    <submittedName>
        <fullName evidence="2">Uncharacterized protein</fullName>
    </submittedName>
</protein>
<reference evidence="2 3" key="1">
    <citation type="journal article" date="2018" name="PLoS Genet.">
        <title>Population sequencing reveals clonal diversity and ancestral inbreeding in the grapevine cultivar Chardonnay.</title>
        <authorList>
            <person name="Roach M.J."/>
            <person name="Johnson D.L."/>
            <person name="Bohlmann J."/>
            <person name="van Vuuren H.J."/>
            <person name="Jones S.J."/>
            <person name="Pretorius I.S."/>
            <person name="Schmidt S.A."/>
            <person name="Borneman A.R."/>
        </authorList>
    </citation>
    <scope>NUCLEOTIDE SEQUENCE [LARGE SCALE GENOMIC DNA]</scope>
    <source>
        <strain evidence="3">cv. Chardonnay</strain>
        <tissue evidence="2">Leaf</tissue>
    </source>
</reference>
<dbReference type="EMBL" id="QGNW01001966">
    <property type="protein sequence ID" value="RVW27078.1"/>
    <property type="molecule type" value="Genomic_DNA"/>
</dbReference>
<proteinExistence type="predicted"/>
<sequence length="83" mass="9101">MSTSKTHRRGHEEKNRKGKLTQRSSSFHSSIPMTMAPQAELCLPKTLSDLLSGRSVSELSSGGGPRLTKLLLNVTVQRSLRPV</sequence>
<dbReference type="Proteomes" id="UP000288805">
    <property type="component" value="Unassembled WGS sequence"/>
</dbReference>
<name>A0A438CV42_VITVI</name>
<gene>
    <name evidence="2" type="ORF">CK203_096740</name>
</gene>
<organism evidence="2 3">
    <name type="scientific">Vitis vinifera</name>
    <name type="common">Grape</name>
    <dbReference type="NCBI Taxonomy" id="29760"/>
    <lineage>
        <taxon>Eukaryota</taxon>
        <taxon>Viridiplantae</taxon>
        <taxon>Streptophyta</taxon>
        <taxon>Embryophyta</taxon>
        <taxon>Tracheophyta</taxon>
        <taxon>Spermatophyta</taxon>
        <taxon>Magnoliopsida</taxon>
        <taxon>eudicotyledons</taxon>
        <taxon>Gunneridae</taxon>
        <taxon>Pentapetalae</taxon>
        <taxon>rosids</taxon>
        <taxon>Vitales</taxon>
        <taxon>Vitaceae</taxon>
        <taxon>Viteae</taxon>
        <taxon>Vitis</taxon>
    </lineage>
</organism>